<dbReference type="EMBL" id="BARS01041045">
    <property type="protein sequence ID" value="GAG41360.1"/>
    <property type="molecule type" value="Genomic_DNA"/>
</dbReference>
<name>X0XE35_9ZZZZ</name>
<feature type="non-terminal residue" evidence="1">
    <location>
        <position position="253"/>
    </location>
</feature>
<dbReference type="InterPro" id="IPR011042">
    <property type="entry name" value="6-blade_b-propeller_TolB-like"/>
</dbReference>
<gene>
    <name evidence="1" type="ORF">S01H1_62491</name>
</gene>
<dbReference type="AlphaFoldDB" id="X0XE35"/>
<dbReference type="SUPFAM" id="SSF82171">
    <property type="entry name" value="DPP6 N-terminal domain-like"/>
    <property type="match status" value="1"/>
</dbReference>
<dbReference type="InterPro" id="IPR011659">
    <property type="entry name" value="WD40"/>
</dbReference>
<dbReference type="Gene3D" id="2.120.10.30">
    <property type="entry name" value="TolB, C-terminal domain"/>
    <property type="match status" value="1"/>
</dbReference>
<dbReference type="Pfam" id="PF07676">
    <property type="entry name" value="PD40"/>
    <property type="match status" value="1"/>
</dbReference>
<evidence type="ECO:0000313" key="1">
    <source>
        <dbReference type="EMBL" id="GAG41360.1"/>
    </source>
</evidence>
<proteinExistence type="predicted"/>
<reference evidence="1" key="1">
    <citation type="journal article" date="2014" name="Front. Microbiol.">
        <title>High frequency of phylogenetically diverse reductive dehalogenase-homologous genes in deep subseafloor sedimentary metagenomes.</title>
        <authorList>
            <person name="Kawai M."/>
            <person name="Futagami T."/>
            <person name="Toyoda A."/>
            <person name="Takaki Y."/>
            <person name="Nishi S."/>
            <person name="Hori S."/>
            <person name="Arai W."/>
            <person name="Tsubouchi T."/>
            <person name="Morono Y."/>
            <person name="Uchiyama I."/>
            <person name="Ito T."/>
            <person name="Fujiyama A."/>
            <person name="Inagaki F."/>
            <person name="Takami H."/>
        </authorList>
    </citation>
    <scope>NUCLEOTIDE SEQUENCE</scope>
    <source>
        <strain evidence="1">Expedition CK06-06</strain>
    </source>
</reference>
<comment type="caution">
    <text evidence="1">The sequence shown here is derived from an EMBL/GenBank/DDBJ whole genome shotgun (WGS) entry which is preliminary data.</text>
</comment>
<organism evidence="1">
    <name type="scientific">marine sediment metagenome</name>
    <dbReference type="NCBI Taxonomy" id="412755"/>
    <lineage>
        <taxon>unclassified sequences</taxon>
        <taxon>metagenomes</taxon>
        <taxon>ecological metagenomes</taxon>
    </lineage>
</organism>
<feature type="non-terminal residue" evidence="1">
    <location>
        <position position="1"/>
    </location>
</feature>
<sequence length="253" mass="28503">HKYPPRDLYIINADGTGLKQLTRTPDKEEHIPRTAPDGSRFTYNYGDYLVDTRTLKTREVSGGYVWAPDSKRTVACGKRGIVYTDMTTGKTSEPIALERRVSLADMTIDGKWFIFEIRNFRGSKYSVDFLAAEGGPIRKLPNHPASGGECHPHFSPDGKWICWNAGGSLAIRRFRPDLPEGTEGKIITLPKEKLGQDPCGRWSHGGRYVAYVVIPHKGSWKRHSPLCIVRLADAETITVSPPGWIGHHWDYDW</sequence>
<protein>
    <recommendedName>
        <fullName evidence="2">Dipeptidylpeptidase IV N-terminal domain-containing protein</fullName>
    </recommendedName>
</protein>
<accession>X0XE35</accession>
<evidence type="ECO:0008006" key="2">
    <source>
        <dbReference type="Google" id="ProtNLM"/>
    </source>
</evidence>